<evidence type="ECO:0000313" key="8">
    <source>
        <dbReference type="Ensembl" id="ENSDCDP00010040961.1"/>
    </source>
</evidence>
<dbReference type="GO" id="GO:0070840">
    <property type="term" value="F:dynein complex binding"/>
    <property type="evidence" value="ECO:0007669"/>
    <property type="project" value="TreeGrafter"/>
</dbReference>
<comment type="similarity">
    <text evidence="2">Belongs to the DNAAF1 family.</text>
</comment>
<protein>
    <recommendedName>
        <fullName evidence="10">Dynein assembly factor 1, axonemal</fullName>
    </recommendedName>
</protein>
<evidence type="ECO:0000256" key="3">
    <source>
        <dbReference type="ARBA" id="ARBA00022614"/>
    </source>
</evidence>
<dbReference type="PANTHER" id="PTHR45973">
    <property type="entry name" value="PROTEIN PHOSPHATASE 1 REGULATORY SUBUNIT SDS22-RELATED"/>
    <property type="match status" value="1"/>
</dbReference>
<dbReference type="SMART" id="SM00365">
    <property type="entry name" value="LRR_SD22"/>
    <property type="match status" value="4"/>
</dbReference>
<feature type="compositionally biased region" description="Basic and acidic residues" evidence="7">
    <location>
        <begin position="324"/>
        <end position="344"/>
    </location>
</feature>
<dbReference type="GO" id="GO:0005930">
    <property type="term" value="C:axoneme"/>
    <property type="evidence" value="ECO:0007669"/>
    <property type="project" value="TreeGrafter"/>
</dbReference>
<evidence type="ECO:0000313" key="9">
    <source>
        <dbReference type="Proteomes" id="UP000694580"/>
    </source>
</evidence>
<dbReference type="PANTHER" id="PTHR45973:SF9">
    <property type="entry name" value="LEUCINE-RICH REPEAT-CONTAINING PROTEIN 46"/>
    <property type="match status" value="1"/>
</dbReference>
<feature type="compositionally biased region" description="Polar residues" evidence="7">
    <location>
        <begin position="307"/>
        <end position="323"/>
    </location>
</feature>
<dbReference type="Pfam" id="PF14580">
    <property type="entry name" value="LRR_9"/>
    <property type="match status" value="1"/>
</dbReference>
<dbReference type="PROSITE" id="PS51450">
    <property type="entry name" value="LRR"/>
    <property type="match status" value="5"/>
</dbReference>
<name>A0AAY4D9S3_9TELE</name>
<dbReference type="FunFam" id="3.80.10.10:FF:000166">
    <property type="entry name" value="Dynein assembly factor 1, axonemal"/>
    <property type="match status" value="1"/>
</dbReference>
<evidence type="ECO:0008006" key="10">
    <source>
        <dbReference type="Google" id="ProtNLM"/>
    </source>
</evidence>
<reference evidence="8" key="2">
    <citation type="submission" date="2025-09" db="UniProtKB">
        <authorList>
            <consortium name="Ensembl"/>
        </authorList>
    </citation>
    <scope>IDENTIFICATION</scope>
</reference>
<keyword evidence="3" id="KW-0433">Leucine-rich repeat</keyword>
<dbReference type="Ensembl" id="ENSDCDT00010050898.1">
    <property type="protein sequence ID" value="ENSDCDP00010040961.1"/>
    <property type="gene ID" value="ENSDCDG00010026082.1"/>
</dbReference>
<feature type="region of interest" description="Disordered" evidence="7">
    <location>
        <begin position="300"/>
        <end position="344"/>
    </location>
</feature>
<dbReference type="InterPro" id="IPR032675">
    <property type="entry name" value="LRR_dom_sf"/>
</dbReference>
<evidence type="ECO:0000256" key="2">
    <source>
        <dbReference type="ARBA" id="ARBA00006453"/>
    </source>
</evidence>
<dbReference type="InterPro" id="IPR050576">
    <property type="entry name" value="Cilia_flagella_integrity"/>
</dbReference>
<dbReference type="Proteomes" id="UP000694580">
    <property type="component" value="Unplaced"/>
</dbReference>
<dbReference type="AlphaFoldDB" id="A0AAY4D9S3"/>
<sequence>MSAPRITAEFLRQHCRDHGLYQSPALNDTLYLHYKGFSVIEGLQEYTGLRSLWFQCNGIQKIQNLDKQKELRCLFLQQNLIQELENLEPLSHLKQLNVGNNYIREIKNISCLRELSTLVISHNKLQDLSDVEHLTRCSSLCVLDLSHNLLHDPNILNILEQVPDLRVLYLMGNEVVRKIPNYRRTVILHLKQLTYLDEQPVFPKERACAEAWQVGGVEAERKVRELWQTQDQRKIQESLDAVVSIRDEQRRAREQEEEEHCKNKEALVLMASQGVMVTELNEEIESILPSTHTLRIHDLPDLEETPNEQATSYFVTDWTSQPARESKGAEDSKKSSCRLIEELD</sequence>
<evidence type="ECO:0000256" key="6">
    <source>
        <dbReference type="ARBA" id="ARBA00023273"/>
    </source>
</evidence>
<proteinExistence type="inferred from homology"/>
<evidence type="ECO:0000256" key="5">
    <source>
        <dbReference type="ARBA" id="ARBA00023069"/>
    </source>
</evidence>
<keyword evidence="5" id="KW-0969">Cilium</keyword>
<organism evidence="8 9">
    <name type="scientific">Denticeps clupeoides</name>
    <name type="common">denticle herring</name>
    <dbReference type="NCBI Taxonomy" id="299321"/>
    <lineage>
        <taxon>Eukaryota</taxon>
        <taxon>Metazoa</taxon>
        <taxon>Chordata</taxon>
        <taxon>Craniata</taxon>
        <taxon>Vertebrata</taxon>
        <taxon>Euteleostomi</taxon>
        <taxon>Actinopterygii</taxon>
        <taxon>Neopterygii</taxon>
        <taxon>Teleostei</taxon>
        <taxon>Clupei</taxon>
        <taxon>Clupeiformes</taxon>
        <taxon>Denticipitoidei</taxon>
        <taxon>Denticipitidae</taxon>
        <taxon>Denticeps</taxon>
    </lineage>
</organism>
<dbReference type="Gene3D" id="3.80.10.10">
    <property type="entry name" value="Ribonuclease Inhibitor"/>
    <property type="match status" value="2"/>
</dbReference>
<comment type="subcellular location">
    <subcellularLocation>
        <location evidence="1">Cell projection</location>
        <location evidence="1">Cilium</location>
    </subcellularLocation>
</comment>
<accession>A0AAY4D9S3</accession>
<evidence type="ECO:0000256" key="4">
    <source>
        <dbReference type="ARBA" id="ARBA00022737"/>
    </source>
</evidence>
<reference evidence="8" key="1">
    <citation type="submission" date="2025-08" db="UniProtKB">
        <authorList>
            <consortium name="Ensembl"/>
        </authorList>
    </citation>
    <scope>IDENTIFICATION</scope>
</reference>
<dbReference type="InterPro" id="IPR001611">
    <property type="entry name" value="Leu-rich_rpt"/>
</dbReference>
<evidence type="ECO:0000256" key="1">
    <source>
        <dbReference type="ARBA" id="ARBA00004138"/>
    </source>
</evidence>
<dbReference type="GO" id="GO:0035082">
    <property type="term" value="P:axoneme assembly"/>
    <property type="evidence" value="ECO:0007669"/>
    <property type="project" value="TreeGrafter"/>
</dbReference>
<evidence type="ECO:0000256" key="7">
    <source>
        <dbReference type="SAM" id="MobiDB-lite"/>
    </source>
</evidence>
<dbReference type="SUPFAM" id="SSF52075">
    <property type="entry name" value="Outer arm dynein light chain 1"/>
    <property type="match status" value="1"/>
</dbReference>
<keyword evidence="6" id="KW-0966">Cell projection</keyword>
<dbReference type="GeneTree" id="ENSGT00940000158494"/>
<dbReference type="FunFam" id="3.80.10.10:FF:000331">
    <property type="entry name" value="Dynein assembly factor 1, axonemal homolog"/>
    <property type="match status" value="1"/>
</dbReference>
<keyword evidence="4" id="KW-0677">Repeat</keyword>
<gene>
    <name evidence="8" type="primary">DNAAF1</name>
</gene>
<keyword evidence="9" id="KW-1185">Reference proteome</keyword>